<dbReference type="RefSeq" id="WP_065159037.1">
    <property type="nucleotide sequence ID" value="NZ_LZLQ01000085.1"/>
</dbReference>
<sequence>MTEEFLTDVQTIIGPVLAGFGFELAAFQDDIDEDGVAGSVAFYRSPDCQLQIYNSKRAGEINCMIALVGAAQVYGLFDRTGEWQYLARFADRAELAELIRSEGTGFPTEREELERIKTRIERFYPIAHAGILKMSGNLGQ</sequence>
<keyword evidence="2" id="KW-1185">Reference proteome</keyword>
<evidence type="ECO:0000313" key="2">
    <source>
        <dbReference type="Proteomes" id="UP000093629"/>
    </source>
</evidence>
<dbReference type="EMBL" id="LZLQ01000085">
    <property type="protein sequence ID" value="OBK15453.1"/>
    <property type="molecule type" value="Genomic_DNA"/>
</dbReference>
<dbReference type="AlphaFoldDB" id="A0A1A3MZY1"/>
<protein>
    <submittedName>
        <fullName evidence="1">Uncharacterized protein</fullName>
    </submittedName>
</protein>
<reference evidence="1 2" key="1">
    <citation type="submission" date="2016-06" db="EMBL/GenBank/DDBJ databases">
        <authorList>
            <person name="Kjaerup R.B."/>
            <person name="Dalgaard T.S."/>
            <person name="Juul-Madsen H.R."/>
        </authorList>
    </citation>
    <scope>NUCLEOTIDE SEQUENCE [LARGE SCALE GENOMIC DNA]</scope>
    <source>
        <strain evidence="1 2">1245139.5</strain>
    </source>
</reference>
<name>A0A1A3MZY1_MYCAS</name>
<accession>A0A1A3MZY1</accession>
<organism evidence="1 2">
    <name type="scientific">Mycobacterium asiaticum</name>
    <dbReference type="NCBI Taxonomy" id="1790"/>
    <lineage>
        <taxon>Bacteria</taxon>
        <taxon>Bacillati</taxon>
        <taxon>Actinomycetota</taxon>
        <taxon>Actinomycetes</taxon>
        <taxon>Mycobacteriales</taxon>
        <taxon>Mycobacteriaceae</taxon>
        <taxon>Mycobacterium</taxon>
    </lineage>
</organism>
<evidence type="ECO:0000313" key="1">
    <source>
        <dbReference type="EMBL" id="OBK15453.1"/>
    </source>
</evidence>
<proteinExistence type="predicted"/>
<gene>
    <name evidence="1" type="ORF">A5636_05690</name>
</gene>
<dbReference type="Proteomes" id="UP000093629">
    <property type="component" value="Unassembled WGS sequence"/>
</dbReference>
<dbReference type="OrthoDB" id="4730718at2"/>
<comment type="caution">
    <text evidence="1">The sequence shown here is derived from an EMBL/GenBank/DDBJ whole genome shotgun (WGS) entry which is preliminary data.</text>
</comment>